<name>A0AC60VX17_9ARCH</name>
<dbReference type="EMBL" id="JACEMZ010000003">
    <property type="protein sequence ID" value="MBA4451853.1"/>
    <property type="molecule type" value="Genomic_DNA"/>
</dbReference>
<evidence type="ECO:0000313" key="2">
    <source>
        <dbReference type="Proteomes" id="UP000559653"/>
    </source>
</evidence>
<proteinExistence type="predicted"/>
<dbReference type="Proteomes" id="UP000559653">
    <property type="component" value="Unassembled WGS sequence"/>
</dbReference>
<evidence type="ECO:0000313" key="1">
    <source>
        <dbReference type="EMBL" id="MBA4451853.1"/>
    </source>
</evidence>
<reference evidence="1 2" key="1">
    <citation type="journal article" date="2020" name="Appl. Environ. Microbiol.">
        <title>Genomic Characteristics of a Novel Species of Ammonia-Oxidizing Archaea from the Jiulong River Estuary.</title>
        <authorList>
            <person name="Zou D."/>
            <person name="Wan R."/>
            <person name="Han L."/>
            <person name="Xu M.N."/>
            <person name="Liu Y."/>
            <person name="Liu H."/>
            <person name="Kao S.J."/>
            <person name="Li M."/>
        </authorList>
    </citation>
    <scope>NUCLEOTIDE SEQUENCE [LARGE SCALE GENOMIC DNA]</scope>
    <source>
        <strain evidence="1">W1bin1</strain>
    </source>
</reference>
<protein>
    <submittedName>
        <fullName evidence="1">NAD(P)H-binding protein</fullName>
    </submittedName>
</protein>
<sequence>MSKNIQVVVTGASGFVAKNVRKHLSLNEFNLISISRKNFQKLKKETKIVSSDYKEKDILPKIKNSYALIHLVGIGKQSIKNDYNSINLGFTKKIIDLCKKAHIKKIIFTSGLGVSKTTSLGYFISKYRAEQQIIESGLNYTIFRPSYIVGKDDLLTKYLKNQIKTKEIKIPGSGNYSIQPIYINDVSKVIAKSLLDNRFEKKILDLVGSESLTFQEYVKLFSMNKIKIKKLNLETCYNDAINNPQSKISVDDLNLLIGDFKGNHKKLSKISKIPFESIRELLKSGRLLQ</sequence>
<accession>A0AC60VX17</accession>
<organism evidence="1 2">
    <name type="scientific">Candidatus Nitrosomaritimum aestuariumsis</name>
    <dbReference type="NCBI Taxonomy" id="3342354"/>
    <lineage>
        <taxon>Archaea</taxon>
        <taxon>Nitrososphaerota</taxon>
        <taxon>Nitrososphaeria</taxon>
        <taxon>Nitrosopumilales</taxon>
        <taxon>Nitrosopumilaceae</taxon>
        <taxon>Candidatus Nitrosomaritimum</taxon>
    </lineage>
</organism>
<gene>
    <name evidence="1" type="ORF">H2B03_01560</name>
</gene>
<comment type="caution">
    <text evidence="1">The sequence shown here is derived from an EMBL/GenBank/DDBJ whole genome shotgun (WGS) entry which is preliminary data.</text>
</comment>